<dbReference type="FunFam" id="3.30.70.3550:FF:000001">
    <property type="entry name" value="Leucyl/phenylalanyl-tRNA--protein transferase"/>
    <property type="match status" value="1"/>
</dbReference>
<evidence type="ECO:0000256" key="15">
    <source>
        <dbReference type="HAMAP-Rule" id="MF_00688"/>
    </source>
</evidence>
<comment type="catalytic activity">
    <reaction evidence="6 15">
        <text>N-terminal L-arginyl-[protein] + L-leucyl-tRNA(Leu) = N-terminal L-leucyl-L-arginyl-[protein] + tRNA(Leu) + H(+)</text>
        <dbReference type="Rhea" id="RHEA:50416"/>
        <dbReference type="Rhea" id="RHEA-COMP:9613"/>
        <dbReference type="Rhea" id="RHEA-COMP:9622"/>
        <dbReference type="Rhea" id="RHEA-COMP:12672"/>
        <dbReference type="Rhea" id="RHEA-COMP:12673"/>
        <dbReference type="ChEBI" id="CHEBI:15378"/>
        <dbReference type="ChEBI" id="CHEBI:64719"/>
        <dbReference type="ChEBI" id="CHEBI:78442"/>
        <dbReference type="ChEBI" id="CHEBI:78494"/>
        <dbReference type="ChEBI" id="CHEBI:133044"/>
        <dbReference type="EC" id="2.3.2.6"/>
    </reaction>
</comment>
<evidence type="ECO:0000256" key="3">
    <source>
        <dbReference type="ARBA" id="ARBA00022679"/>
    </source>
</evidence>
<dbReference type="AlphaFoldDB" id="I3C2H4"/>
<dbReference type="EMBL" id="JH651379">
    <property type="protein sequence ID" value="EIJ37817.1"/>
    <property type="molecule type" value="Genomic_DNA"/>
</dbReference>
<comment type="similarity">
    <text evidence="9 15">Belongs to the L/F-transferase family.</text>
</comment>
<dbReference type="OrthoDB" id="9790282at2"/>
<evidence type="ECO:0000256" key="4">
    <source>
        <dbReference type="ARBA" id="ARBA00023315"/>
    </source>
</evidence>
<dbReference type="HOGENOM" id="CLU_075045_0_0_10"/>
<evidence type="ECO:0000256" key="10">
    <source>
        <dbReference type="ARBA" id="ARBA00066767"/>
    </source>
</evidence>
<accession>I3C2H4</accession>
<evidence type="ECO:0000256" key="7">
    <source>
        <dbReference type="ARBA" id="ARBA00051538"/>
    </source>
</evidence>
<gene>
    <name evidence="15" type="primary">aat</name>
    <name evidence="16" type="ORF">JoomaDRAFT_0786</name>
</gene>
<dbReference type="GO" id="GO:0005737">
    <property type="term" value="C:cytoplasm"/>
    <property type="evidence" value="ECO:0007669"/>
    <property type="project" value="UniProtKB-SubCell"/>
</dbReference>
<dbReference type="Pfam" id="PF03588">
    <property type="entry name" value="Leu_Phe_trans"/>
    <property type="match status" value="1"/>
</dbReference>
<dbReference type="RefSeq" id="WP_008610863.1">
    <property type="nucleotide sequence ID" value="NZ_JH651379.1"/>
</dbReference>
<dbReference type="PANTHER" id="PTHR30098:SF2">
    <property type="entry name" value="LEUCYL_PHENYLALANYL-TRNA--PROTEIN TRANSFERASE"/>
    <property type="match status" value="1"/>
</dbReference>
<keyword evidence="3 15" id="KW-0808">Transferase</keyword>
<reference evidence="16 17" key="1">
    <citation type="submission" date="2012-02" db="EMBL/GenBank/DDBJ databases">
        <title>Improved High-Quality Draft genome of Joostella marina DSM 19592.</title>
        <authorList>
            <consortium name="US DOE Joint Genome Institute (JGI-PGF)"/>
            <person name="Lucas S."/>
            <person name="Copeland A."/>
            <person name="Lapidus A."/>
            <person name="Bruce D."/>
            <person name="Goodwin L."/>
            <person name="Pitluck S."/>
            <person name="Peters L."/>
            <person name="Chertkov O."/>
            <person name="Ovchinnikova G."/>
            <person name="Kyrpides N."/>
            <person name="Mavromatis K."/>
            <person name="Detter J.C."/>
            <person name="Han C."/>
            <person name="Land M."/>
            <person name="Hauser L."/>
            <person name="Markowitz V."/>
            <person name="Cheng J.-F."/>
            <person name="Hugenholtz P."/>
            <person name="Woyke T."/>
            <person name="Wu D."/>
            <person name="Tindall B."/>
            <person name="Brambilla E."/>
            <person name="Klenk H.-P."/>
            <person name="Eisen J.A."/>
        </authorList>
    </citation>
    <scope>NUCLEOTIDE SEQUENCE [LARGE SCALE GENOMIC DNA]</scope>
    <source>
        <strain evidence="16 17">DSM 19592</strain>
    </source>
</reference>
<evidence type="ECO:0000256" key="1">
    <source>
        <dbReference type="ARBA" id="ARBA00004496"/>
    </source>
</evidence>
<dbReference type="GO" id="GO:0008914">
    <property type="term" value="F:leucyl-tRNA--protein transferase activity"/>
    <property type="evidence" value="ECO:0007669"/>
    <property type="project" value="UniProtKB-UniRule"/>
</dbReference>
<dbReference type="InterPro" id="IPR042203">
    <property type="entry name" value="Leu/Phe-tRNA_Trfase_C"/>
</dbReference>
<evidence type="ECO:0000256" key="13">
    <source>
        <dbReference type="ARBA" id="ARBA00077165"/>
    </source>
</evidence>
<dbReference type="FunFam" id="3.40.630.70:FF:000001">
    <property type="entry name" value="Leucyl/phenylalanyl-tRNA--protein transferase"/>
    <property type="match status" value="1"/>
</dbReference>
<evidence type="ECO:0000313" key="17">
    <source>
        <dbReference type="Proteomes" id="UP000004690"/>
    </source>
</evidence>
<dbReference type="EC" id="2.3.2.6" evidence="10 15"/>
<organism evidence="16 17">
    <name type="scientific">Galbibacter orientalis DSM 19592</name>
    <dbReference type="NCBI Taxonomy" id="926559"/>
    <lineage>
        <taxon>Bacteria</taxon>
        <taxon>Pseudomonadati</taxon>
        <taxon>Bacteroidota</taxon>
        <taxon>Flavobacteriia</taxon>
        <taxon>Flavobacteriales</taxon>
        <taxon>Flavobacteriaceae</taxon>
        <taxon>Galbibacter</taxon>
    </lineage>
</organism>
<evidence type="ECO:0000256" key="6">
    <source>
        <dbReference type="ARBA" id="ARBA00050652"/>
    </source>
</evidence>
<comment type="function">
    <text evidence="8 15">Functions in the N-end rule pathway of protein degradation where it conjugates Leu, Phe and, less efficiently, Met from aminoacyl-tRNAs to the N-termini of proteins containing an N-terminal arginine or lysine.</text>
</comment>
<dbReference type="NCBIfam" id="TIGR00667">
    <property type="entry name" value="aat"/>
    <property type="match status" value="1"/>
</dbReference>
<protein>
    <recommendedName>
        <fullName evidence="11 15">Leucyl/phenylalanyl-tRNA--protein transferase</fullName>
        <ecNumber evidence="10 15">2.3.2.6</ecNumber>
    </recommendedName>
    <alternativeName>
        <fullName evidence="12 15">L/F-transferase</fullName>
    </alternativeName>
    <alternativeName>
        <fullName evidence="13 15">Leucyltransferase</fullName>
    </alternativeName>
    <alternativeName>
        <fullName evidence="14 15">Phenyalanyltransferase</fullName>
    </alternativeName>
</protein>
<evidence type="ECO:0000256" key="2">
    <source>
        <dbReference type="ARBA" id="ARBA00022490"/>
    </source>
</evidence>
<keyword evidence="2 15" id="KW-0963">Cytoplasm</keyword>
<keyword evidence="4 15" id="KW-0012">Acyltransferase</keyword>
<dbReference type="Gene3D" id="3.30.70.3550">
    <property type="entry name" value="Leucyl/phenylalanyl-tRNA-protein transferase, N-terminal domain"/>
    <property type="match status" value="1"/>
</dbReference>
<evidence type="ECO:0000256" key="9">
    <source>
        <dbReference type="ARBA" id="ARBA00061535"/>
    </source>
</evidence>
<sequence>MFFLTEKIVFPPVENASVDGVVAVGGDLSTERLIEAYNQGIFPWFDQGDLILWWSPDPRMVLVPSHIKISKSMKTVLKKKIFKITYNKAFEDVIRNCAKIERKGQDGTWIDEDMTTAYIKLHKMGVAKSVEVWYENELVGGLYGVDLGHIFCGESMFSKMSNASKTAFIYLAQKLEKENYKLIDCQLYTDHLYSLGAREIPREVFISVLKSN</sequence>
<comment type="subcellular location">
    <subcellularLocation>
        <location evidence="1 15">Cytoplasm</location>
    </subcellularLocation>
</comment>
<evidence type="ECO:0000256" key="11">
    <source>
        <dbReference type="ARBA" id="ARBA00074372"/>
    </source>
</evidence>
<comment type="catalytic activity">
    <reaction evidence="7 15">
        <text>N-terminal L-lysyl-[protein] + L-leucyl-tRNA(Leu) = N-terminal L-leucyl-L-lysyl-[protein] + tRNA(Leu) + H(+)</text>
        <dbReference type="Rhea" id="RHEA:12340"/>
        <dbReference type="Rhea" id="RHEA-COMP:9613"/>
        <dbReference type="Rhea" id="RHEA-COMP:9622"/>
        <dbReference type="Rhea" id="RHEA-COMP:12670"/>
        <dbReference type="Rhea" id="RHEA-COMP:12671"/>
        <dbReference type="ChEBI" id="CHEBI:15378"/>
        <dbReference type="ChEBI" id="CHEBI:65249"/>
        <dbReference type="ChEBI" id="CHEBI:78442"/>
        <dbReference type="ChEBI" id="CHEBI:78494"/>
        <dbReference type="ChEBI" id="CHEBI:133043"/>
        <dbReference type="EC" id="2.3.2.6"/>
    </reaction>
</comment>
<keyword evidence="17" id="KW-1185">Reference proteome</keyword>
<evidence type="ECO:0000256" key="5">
    <source>
        <dbReference type="ARBA" id="ARBA00050607"/>
    </source>
</evidence>
<dbReference type="PANTHER" id="PTHR30098">
    <property type="entry name" value="LEUCYL/PHENYLALANYL-TRNA--PROTEIN TRANSFERASE"/>
    <property type="match status" value="1"/>
</dbReference>
<dbReference type="eggNOG" id="COG2360">
    <property type="taxonomic scope" value="Bacteria"/>
</dbReference>
<dbReference type="SUPFAM" id="SSF55729">
    <property type="entry name" value="Acyl-CoA N-acyltransferases (Nat)"/>
    <property type="match status" value="1"/>
</dbReference>
<evidence type="ECO:0000256" key="8">
    <source>
        <dbReference type="ARBA" id="ARBA00054043"/>
    </source>
</evidence>
<dbReference type="Gene3D" id="3.40.630.70">
    <property type="entry name" value="Leucyl/phenylalanyl-tRNA-protein transferase, C-terminal domain"/>
    <property type="match status" value="1"/>
</dbReference>
<dbReference type="Proteomes" id="UP000004690">
    <property type="component" value="Unassembled WGS sequence"/>
</dbReference>
<dbReference type="STRING" id="926559.JoomaDRAFT_0786"/>
<evidence type="ECO:0000256" key="14">
    <source>
        <dbReference type="ARBA" id="ARBA00083640"/>
    </source>
</evidence>
<dbReference type="InterPro" id="IPR004616">
    <property type="entry name" value="Leu/Phe-tRNA_Trfase"/>
</dbReference>
<dbReference type="GO" id="GO:0030163">
    <property type="term" value="P:protein catabolic process"/>
    <property type="evidence" value="ECO:0007669"/>
    <property type="project" value="UniProtKB-UniRule"/>
</dbReference>
<dbReference type="InterPro" id="IPR016181">
    <property type="entry name" value="Acyl_CoA_acyltransferase"/>
</dbReference>
<comment type="catalytic activity">
    <reaction evidence="5 15">
        <text>L-phenylalanyl-tRNA(Phe) + an N-terminal L-alpha-aminoacyl-[protein] = an N-terminal L-phenylalanyl-L-alpha-aminoacyl-[protein] + tRNA(Phe)</text>
        <dbReference type="Rhea" id="RHEA:43632"/>
        <dbReference type="Rhea" id="RHEA-COMP:9668"/>
        <dbReference type="Rhea" id="RHEA-COMP:9699"/>
        <dbReference type="Rhea" id="RHEA-COMP:10636"/>
        <dbReference type="Rhea" id="RHEA-COMP:10637"/>
        <dbReference type="ChEBI" id="CHEBI:78442"/>
        <dbReference type="ChEBI" id="CHEBI:78531"/>
        <dbReference type="ChEBI" id="CHEBI:78597"/>
        <dbReference type="ChEBI" id="CHEBI:83561"/>
        <dbReference type="EC" id="2.3.2.6"/>
    </reaction>
</comment>
<evidence type="ECO:0000256" key="12">
    <source>
        <dbReference type="ARBA" id="ARBA00077136"/>
    </source>
</evidence>
<evidence type="ECO:0000313" key="16">
    <source>
        <dbReference type="EMBL" id="EIJ37817.1"/>
    </source>
</evidence>
<name>I3C2H4_9FLAO</name>
<dbReference type="HAMAP" id="MF_00688">
    <property type="entry name" value="Leu_Phe_trans"/>
    <property type="match status" value="1"/>
</dbReference>
<proteinExistence type="inferred from homology"/>
<dbReference type="InterPro" id="IPR042221">
    <property type="entry name" value="Leu/Phe-tRNA_Trfase_N"/>
</dbReference>